<dbReference type="GO" id="GO:0032259">
    <property type="term" value="P:methylation"/>
    <property type="evidence" value="ECO:0007669"/>
    <property type="project" value="UniProtKB-KW"/>
</dbReference>
<organism evidence="1 2">
    <name type="scientific">Agaribacillus aureus</name>
    <dbReference type="NCBI Taxonomy" id="3051825"/>
    <lineage>
        <taxon>Bacteria</taxon>
        <taxon>Pseudomonadati</taxon>
        <taxon>Bacteroidota</taxon>
        <taxon>Cytophagia</taxon>
        <taxon>Cytophagales</taxon>
        <taxon>Splendidivirgaceae</taxon>
        <taxon>Agaribacillus</taxon>
    </lineage>
</organism>
<dbReference type="EMBL" id="JAUJEB010000007">
    <property type="protein sequence ID" value="MDN5215760.1"/>
    <property type="molecule type" value="Genomic_DNA"/>
</dbReference>
<dbReference type="GO" id="GO:0008168">
    <property type="term" value="F:methyltransferase activity"/>
    <property type="evidence" value="ECO:0007669"/>
    <property type="project" value="UniProtKB-KW"/>
</dbReference>
<gene>
    <name evidence="1" type="ORF">QQ020_27020</name>
</gene>
<dbReference type="PIRSF" id="PIRSF005917">
    <property type="entry name" value="MTase_YraL"/>
    <property type="match status" value="1"/>
</dbReference>
<protein>
    <submittedName>
        <fullName evidence="1">SAM-dependent methyltransferase</fullName>
    </submittedName>
</protein>
<dbReference type="Gene3D" id="3.40.1010.10">
    <property type="entry name" value="Cobalt-precorrin-4 Transmethylase, Domain 1"/>
    <property type="match status" value="1"/>
</dbReference>
<dbReference type="Gene3D" id="3.30.950.10">
    <property type="entry name" value="Methyltransferase, Cobalt-precorrin-4 Transmethylase, Domain 2"/>
    <property type="match status" value="1"/>
</dbReference>
<dbReference type="InterPro" id="IPR008189">
    <property type="entry name" value="rRNA_ssu_MeTfrase_I"/>
</dbReference>
<evidence type="ECO:0000313" key="1">
    <source>
        <dbReference type="EMBL" id="MDN5215760.1"/>
    </source>
</evidence>
<dbReference type="InterPro" id="IPR014776">
    <property type="entry name" value="4pyrrole_Mease_sub2"/>
</dbReference>
<keyword evidence="2" id="KW-1185">Reference proteome</keyword>
<evidence type="ECO:0000313" key="2">
    <source>
        <dbReference type="Proteomes" id="UP001172083"/>
    </source>
</evidence>
<comment type="caution">
    <text evidence="1">The sequence shown here is derived from an EMBL/GenBank/DDBJ whole genome shotgun (WGS) entry which is preliminary data.</text>
</comment>
<name>A0ABT8LDA6_9BACT</name>
<dbReference type="SUPFAM" id="SSF53790">
    <property type="entry name" value="Tetrapyrrole methylase"/>
    <property type="match status" value="1"/>
</dbReference>
<proteinExistence type="predicted"/>
<keyword evidence="1" id="KW-0808">Transferase</keyword>
<accession>A0ABT8LDA6</accession>
<dbReference type="PANTHER" id="PTHR46111:SF2">
    <property type="entry name" value="SAM-DEPENDENT METHYLTRANSFERASE"/>
    <property type="match status" value="1"/>
</dbReference>
<dbReference type="InterPro" id="IPR014777">
    <property type="entry name" value="4pyrrole_Mease_sub1"/>
</dbReference>
<sequence>MIKEKGKLYVIPTVIADQSHDRVILPEVKEIIKQLDYFLVENVRTSRRFISALKTGKKIEDIHFEVLDKRSTMAMVKDLLQPAFDGTSIGLMSESGCPGIADPGAKAVNLAHKFDIQVVPLVGPSSIFLALMASGFNGQCFKFHGYLPVERQERISKIKLLEKESRKLGQSQIFIETPYRNDHMLEDLVGHCHGETRICIARDITGKNELIKTQKIIAWKSEKPDLNKWPTVFVLYAGKEM</sequence>
<dbReference type="CDD" id="cd11649">
    <property type="entry name" value="RsmI_like"/>
    <property type="match status" value="1"/>
</dbReference>
<dbReference type="InterPro" id="IPR035996">
    <property type="entry name" value="4pyrrol_Methylase_sf"/>
</dbReference>
<dbReference type="Proteomes" id="UP001172083">
    <property type="component" value="Unassembled WGS sequence"/>
</dbReference>
<dbReference type="PANTHER" id="PTHR46111">
    <property type="entry name" value="RIBOSOMAL RNA SMALL SUBUNIT METHYLTRANSFERASE I"/>
    <property type="match status" value="1"/>
</dbReference>
<keyword evidence="1" id="KW-0489">Methyltransferase</keyword>
<dbReference type="RefSeq" id="WP_346761098.1">
    <property type="nucleotide sequence ID" value="NZ_JAUJEB010000007.1"/>
</dbReference>
<reference evidence="1" key="1">
    <citation type="submission" date="2023-06" db="EMBL/GenBank/DDBJ databases">
        <title>Genomic of Agaribacillus aureum.</title>
        <authorList>
            <person name="Wang G."/>
        </authorList>
    </citation>
    <scope>NUCLEOTIDE SEQUENCE</scope>
    <source>
        <strain evidence="1">BMA12</strain>
    </source>
</reference>